<keyword evidence="6" id="KW-1185">Reference proteome</keyword>
<keyword evidence="3" id="KW-0460">Magnesium</keyword>
<evidence type="ECO:0000313" key="6">
    <source>
        <dbReference type="Proteomes" id="UP001521184"/>
    </source>
</evidence>
<comment type="caution">
    <text evidence="5">The sequence shown here is derived from an EMBL/GenBank/DDBJ whole genome shotgun (WGS) entry which is preliminary data.</text>
</comment>
<dbReference type="SUPFAM" id="SSF48576">
    <property type="entry name" value="Terpenoid synthases"/>
    <property type="match status" value="2"/>
</dbReference>
<feature type="region of interest" description="Disordered" evidence="4">
    <location>
        <begin position="27"/>
        <end position="58"/>
    </location>
</feature>
<dbReference type="PANTHER" id="PTHR12001:SF72">
    <property type="entry name" value="THIJ_PFPI FAMILY PROTEIN (AFU_ORTHOLOGUE AFUA_3G01210)-RELATED"/>
    <property type="match status" value="1"/>
</dbReference>
<organism evidence="5 6">
    <name type="scientific">Diplodia intermedia</name>
    <dbReference type="NCBI Taxonomy" id="856260"/>
    <lineage>
        <taxon>Eukaryota</taxon>
        <taxon>Fungi</taxon>
        <taxon>Dikarya</taxon>
        <taxon>Ascomycota</taxon>
        <taxon>Pezizomycotina</taxon>
        <taxon>Dothideomycetes</taxon>
        <taxon>Dothideomycetes incertae sedis</taxon>
        <taxon>Botryosphaeriales</taxon>
        <taxon>Botryosphaeriaceae</taxon>
        <taxon>Diplodia</taxon>
    </lineage>
</organism>
<evidence type="ECO:0008006" key="7">
    <source>
        <dbReference type="Google" id="ProtNLM"/>
    </source>
</evidence>
<feature type="region of interest" description="Disordered" evidence="4">
    <location>
        <begin position="99"/>
        <end position="125"/>
    </location>
</feature>
<protein>
    <recommendedName>
        <fullName evidence="7">Geranylgeranyl pyrophosphate synthase</fullName>
    </recommendedName>
</protein>
<feature type="compositionally biased region" description="Basic and acidic residues" evidence="4">
    <location>
        <begin position="27"/>
        <end position="45"/>
    </location>
</feature>
<evidence type="ECO:0000256" key="1">
    <source>
        <dbReference type="ARBA" id="ARBA00022679"/>
    </source>
</evidence>
<accession>A0ABR3TBT5</accession>
<proteinExistence type="predicted"/>
<evidence type="ECO:0000313" key="5">
    <source>
        <dbReference type="EMBL" id="KAL1637026.1"/>
    </source>
</evidence>
<dbReference type="Proteomes" id="UP001521184">
    <property type="component" value="Unassembled WGS sequence"/>
</dbReference>
<gene>
    <name evidence="5" type="ORF">SLS58_009465</name>
</gene>
<dbReference type="InterPro" id="IPR033749">
    <property type="entry name" value="Polyprenyl_synt_CS"/>
</dbReference>
<feature type="compositionally biased region" description="Basic and acidic residues" evidence="4">
    <location>
        <begin position="116"/>
        <end position="125"/>
    </location>
</feature>
<evidence type="ECO:0000256" key="2">
    <source>
        <dbReference type="ARBA" id="ARBA00022723"/>
    </source>
</evidence>
<reference evidence="5 6" key="1">
    <citation type="journal article" date="2023" name="Plant Dis.">
        <title>First Report of Diplodia intermedia Causing Canker and Dieback Diseases on Apple Trees in Canada.</title>
        <authorList>
            <person name="Ellouze W."/>
            <person name="Ilyukhin E."/>
            <person name="Sulman M."/>
            <person name="Ali S."/>
        </authorList>
    </citation>
    <scope>NUCLEOTIDE SEQUENCE [LARGE SCALE GENOMIC DNA]</scope>
    <source>
        <strain evidence="5 6">M45-28</strain>
    </source>
</reference>
<dbReference type="InterPro" id="IPR000092">
    <property type="entry name" value="Polyprenyl_synt"/>
</dbReference>
<evidence type="ECO:0000256" key="3">
    <source>
        <dbReference type="ARBA" id="ARBA00022842"/>
    </source>
</evidence>
<name>A0ABR3TBT5_9PEZI</name>
<dbReference type="Pfam" id="PF00348">
    <property type="entry name" value="polyprenyl_synt"/>
    <property type="match status" value="1"/>
</dbReference>
<dbReference type="PANTHER" id="PTHR12001">
    <property type="entry name" value="GERANYLGERANYL PYROPHOSPHATE SYNTHASE"/>
    <property type="match status" value="1"/>
</dbReference>
<dbReference type="InterPro" id="IPR008949">
    <property type="entry name" value="Isoprenoid_synthase_dom_sf"/>
</dbReference>
<evidence type="ECO:0000256" key="4">
    <source>
        <dbReference type="SAM" id="MobiDB-lite"/>
    </source>
</evidence>
<sequence>MTSDFSMATNGDEDWQPTQALALRLHQRPDLSDAGARRADADCSKIGDGPPAPLPQPSAPISLAAVTIPECLEERLEAVSYALQLAIRYHGDNRGATHDKLAINGADSSSNGKKNPSGDDSSKTQREDLQGQMLLAMMEQDPTQALSAVEAWSQAVWLWAERRKRIPEDDESWEEYVRDWLLRPSEALWYGLLSFGLGVSLTDQERRECCKLCRGAFVAFGLRNELLAWNDDAASGGHGSTASAFGALGLLVRQAGGGAAEARRKCLGIVRAEEDEYARNLQALDGRDDLSAAAKEFVRQVQHVPTGFALWARLHLAGGANPGAERQDAEAIKNDIVDETGAASMDRFDSAMSSPQQTTSRHGDLQDMCNTSLPGASTDMVMAPFHYLKSLPSKGVREKAIDALNVWVNASSESLETIKVIIGDVHALSLIRPATHGVFGVAQTVNSANFQMVDVIGRAAELNDAQFQRVVIDEMKNLLVGQSLDLYWTYNVSVPTVREYLQMVDGKTGGLFRMISRLMVARSELEPKPLGLDRLMTLLGRYFQIRDDYSNLVCDKYAAAKGFAEDLDEGKCSLVLMHALEHAEPTSRRLLSGMMQQRRTAGCAGPGHKELILRILEQAGSLQHTAGVLRALATELRQEIGAIEADTGKANTALRGLVEALQV</sequence>
<dbReference type="Gene3D" id="1.10.600.10">
    <property type="entry name" value="Farnesyl Diphosphate Synthase"/>
    <property type="match status" value="2"/>
</dbReference>
<dbReference type="EMBL" id="JAKEKT020000093">
    <property type="protein sequence ID" value="KAL1637026.1"/>
    <property type="molecule type" value="Genomic_DNA"/>
</dbReference>
<keyword evidence="2" id="KW-0479">Metal-binding</keyword>
<keyword evidence="1" id="KW-0808">Transferase</keyword>
<dbReference type="PROSITE" id="PS00444">
    <property type="entry name" value="POLYPRENYL_SYNTHASE_2"/>
    <property type="match status" value="1"/>
</dbReference>